<comment type="caution">
    <text evidence="2">The sequence shown here is derived from an EMBL/GenBank/DDBJ whole genome shotgun (WGS) entry which is preliminary data.</text>
</comment>
<dbReference type="Pfam" id="PF14497">
    <property type="entry name" value="GST_C_3"/>
    <property type="match status" value="1"/>
</dbReference>
<dbReference type="PROSITE" id="PS50405">
    <property type="entry name" value="GST_CTER"/>
    <property type="match status" value="1"/>
</dbReference>
<evidence type="ECO:0000259" key="1">
    <source>
        <dbReference type="PROSITE" id="PS50405"/>
    </source>
</evidence>
<gene>
    <name evidence="2" type="ORF">D3871_01265</name>
</gene>
<dbReference type="EMBL" id="QYUO01000001">
    <property type="protein sequence ID" value="RJF97311.1"/>
    <property type="molecule type" value="Genomic_DNA"/>
</dbReference>
<reference evidence="3" key="1">
    <citation type="submission" date="2018-09" db="EMBL/GenBank/DDBJ databases">
        <authorList>
            <person name="Zhu H."/>
        </authorList>
    </citation>
    <scope>NUCLEOTIDE SEQUENCE [LARGE SCALE GENOMIC DNA]</scope>
    <source>
        <strain evidence="3">K1R23-30</strain>
    </source>
</reference>
<accession>A0A3A3FSY9</accession>
<dbReference type="FunFam" id="1.20.1050.10:FF:000051">
    <property type="entry name" value="Glutathione S-transferase"/>
    <property type="match status" value="1"/>
</dbReference>
<dbReference type="Gene3D" id="3.40.30.10">
    <property type="entry name" value="Glutaredoxin"/>
    <property type="match status" value="1"/>
</dbReference>
<dbReference type="OrthoDB" id="6043394at2"/>
<dbReference type="InterPro" id="IPR036282">
    <property type="entry name" value="Glutathione-S-Trfase_C_sf"/>
</dbReference>
<evidence type="ECO:0000313" key="2">
    <source>
        <dbReference type="EMBL" id="RJF97311.1"/>
    </source>
</evidence>
<dbReference type="SUPFAM" id="SSF52833">
    <property type="entry name" value="Thioredoxin-like"/>
    <property type="match status" value="1"/>
</dbReference>
<keyword evidence="2" id="KW-0808">Transferase</keyword>
<dbReference type="CDD" id="cd03192">
    <property type="entry name" value="GST_C_Sigma_like"/>
    <property type="match status" value="1"/>
</dbReference>
<dbReference type="InterPro" id="IPR036249">
    <property type="entry name" value="Thioredoxin-like_sf"/>
</dbReference>
<dbReference type="AlphaFoldDB" id="A0A3A3FSY9"/>
<dbReference type="InterPro" id="IPR004046">
    <property type="entry name" value="GST_C"/>
</dbReference>
<dbReference type="PANTHER" id="PTHR11571">
    <property type="entry name" value="GLUTATHIONE S-TRANSFERASE"/>
    <property type="match status" value="1"/>
</dbReference>
<dbReference type="Gene3D" id="1.20.1050.10">
    <property type="match status" value="1"/>
</dbReference>
<evidence type="ECO:0000313" key="3">
    <source>
        <dbReference type="Proteomes" id="UP000265955"/>
    </source>
</evidence>
<feature type="domain" description="GST C-terminal" evidence="1">
    <location>
        <begin position="92"/>
        <end position="240"/>
    </location>
</feature>
<dbReference type="GO" id="GO:0006749">
    <property type="term" value="P:glutathione metabolic process"/>
    <property type="evidence" value="ECO:0007669"/>
    <property type="project" value="TreeGrafter"/>
</dbReference>
<keyword evidence="3" id="KW-1185">Reference proteome</keyword>
<dbReference type="GO" id="GO:0004364">
    <property type="term" value="F:glutathione transferase activity"/>
    <property type="evidence" value="ECO:0007669"/>
    <property type="project" value="TreeGrafter"/>
</dbReference>
<name>A0A3A3FSY9_9BURK</name>
<dbReference type="PANTHER" id="PTHR11571:SF263">
    <property type="entry name" value="GLUTATHIONE S-TRANSFERASE"/>
    <property type="match status" value="1"/>
</dbReference>
<sequence>MRYELYYWPGIQGRGEFVRLALEEAGANYVDVARRSERSGMGMAAMMRLMESPELARLPFAPPFLKAGRQVIGQTANILLFLGPRLELVPKGEAARLWVHQLQLTIADLVTEAHDSHHPIGNGLYYEEQKPEARRRAEDFTQARIPKFLDYFETLLQRNPDGDAWLVGDTLSYVDLSMFQVIAGLRYAFPKTMKRLEPDYPLLVALHDRVVARPRIKAYLKSKRRIPFNNEGIFRAYKELDR</sequence>
<protein>
    <submittedName>
        <fullName evidence="2">Glutathione S-transferase</fullName>
    </submittedName>
</protein>
<organism evidence="2 3">
    <name type="scientific">Noviherbaspirillum saxi</name>
    <dbReference type="NCBI Taxonomy" id="2320863"/>
    <lineage>
        <taxon>Bacteria</taxon>
        <taxon>Pseudomonadati</taxon>
        <taxon>Pseudomonadota</taxon>
        <taxon>Betaproteobacteria</taxon>
        <taxon>Burkholderiales</taxon>
        <taxon>Oxalobacteraceae</taxon>
        <taxon>Noviherbaspirillum</taxon>
    </lineage>
</organism>
<dbReference type="InterPro" id="IPR010987">
    <property type="entry name" value="Glutathione-S-Trfase_C-like"/>
</dbReference>
<dbReference type="Proteomes" id="UP000265955">
    <property type="component" value="Unassembled WGS sequence"/>
</dbReference>
<dbReference type="InterPro" id="IPR050213">
    <property type="entry name" value="GST_superfamily"/>
</dbReference>
<dbReference type="SUPFAM" id="SSF47616">
    <property type="entry name" value="GST C-terminal domain-like"/>
    <property type="match status" value="1"/>
</dbReference>
<dbReference type="RefSeq" id="WP_119767261.1">
    <property type="nucleotide sequence ID" value="NZ_QYUO01000001.1"/>
</dbReference>
<proteinExistence type="predicted"/>